<gene>
    <name evidence="3 4 5" type="primary">PROSER3</name>
</gene>
<dbReference type="RefSeq" id="XP_072835819.1">
    <property type="nucleotide sequence ID" value="XM_072979718.1"/>
</dbReference>
<feature type="compositionally biased region" description="Polar residues" evidence="1">
    <location>
        <begin position="206"/>
        <end position="218"/>
    </location>
</feature>
<evidence type="ECO:0000256" key="1">
    <source>
        <dbReference type="SAM" id="MobiDB-lite"/>
    </source>
</evidence>
<dbReference type="RefSeq" id="XP_072835817.1">
    <property type="nucleotide sequence ID" value="XM_072979716.1"/>
</dbReference>
<feature type="region of interest" description="Disordered" evidence="1">
    <location>
        <begin position="40"/>
        <end position="116"/>
    </location>
</feature>
<feature type="compositionally biased region" description="Basic and acidic residues" evidence="1">
    <location>
        <begin position="460"/>
        <end position="469"/>
    </location>
</feature>
<dbReference type="InterPro" id="IPR037646">
    <property type="entry name" value="PROSER3"/>
</dbReference>
<evidence type="ECO:0000313" key="2">
    <source>
        <dbReference type="Proteomes" id="UP001652642"/>
    </source>
</evidence>
<name>A0ABM5ERN5_9SAUR</name>
<reference evidence="3 4" key="1">
    <citation type="submission" date="2025-05" db="UniProtKB">
        <authorList>
            <consortium name="RefSeq"/>
        </authorList>
    </citation>
    <scope>IDENTIFICATION</scope>
</reference>
<feature type="region of interest" description="Disordered" evidence="1">
    <location>
        <begin position="240"/>
        <end position="271"/>
    </location>
</feature>
<dbReference type="Proteomes" id="UP001652642">
    <property type="component" value="Chromosome 9"/>
</dbReference>
<dbReference type="PANTHER" id="PTHR22045">
    <property type="entry name" value="PROLINE AND SERINE-RICH PROTEIN 3"/>
    <property type="match status" value="1"/>
</dbReference>
<organism evidence="2 5">
    <name type="scientific">Pogona vitticeps</name>
    <name type="common">central bearded dragon</name>
    <dbReference type="NCBI Taxonomy" id="103695"/>
    <lineage>
        <taxon>Eukaryota</taxon>
        <taxon>Metazoa</taxon>
        <taxon>Chordata</taxon>
        <taxon>Craniata</taxon>
        <taxon>Vertebrata</taxon>
        <taxon>Euteleostomi</taxon>
        <taxon>Lepidosauria</taxon>
        <taxon>Squamata</taxon>
        <taxon>Bifurcata</taxon>
        <taxon>Unidentata</taxon>
        <taxon>Episquamata</taxon>
        <taxon>Toxicofera</taxon>
        <taxon>Iguania</taxon>
        <taxon>Acrodonta</taxon>
        <taxon>Agamidae</taxon>
        <taxon>Amphibolurinae</taxon>
        <taxon>Pogona</taxon>
    </lineage>
</organism>
<feature type="region of interest" description="Disordered" evidence="1">
    <location>
        <begin position="508"/>
        <end position="554"/>
    </location>
</feature>
<sequence length="668" mass="73814">MDSKYESCLSVFSTLGSPFLETSNLRSYYHPSQAQALLPEQRNTVLSPSRLQHRNCPASPEKAEPSSPPHPGFLPNSSYQEAKPAKSDSTSPFNESWPSTERSSSALTPEGAVSFPSEQALGIKSLPSPKPLDSVSDSESVIARYIERFRYGQPTNRRDRGANSDTSAHFWWLHDSSIPGGNISKKEASSLSDSSQNKVRVAFSSPIQDQSPLGSPQDASAVDPETVSLQERAARLLQRRYSSTYSMSPSSNSRPVSSEGLGFTPTPTSTDAEADWARCTPQDITASQHKGGLSSLPAHRTQRSQAYSSFKPEDDILFQWRLRRKMEEASKAVTMMPSLAWRSQKNQISSASGMVERAVLKSPELTSCRSESGNVLPMSEAQRGMKSTLDESQPCCCAGPVRKGLSSQQIRETAVFGSRTVMVGSLEPIEKQRLKEATPQQDSVPAFPNCCHIPRPAPNRKQEGKKTIPQEECGSAVPVCPLLPGFKGTNKPLSQSVLCHAQQIIPSDERANVEPRGHTNPNRTKQNWRPYKSKQNPAKPVRDTREPPLSPAKHSVQCVLEEVVSERLFSPPESPVLERQKPKRSSENRDPEQAVPDPVATPSHPQLLDMAVQLLEQAEDSDGTEFEDDPLLQVLRCQREVLRNQMRAVDVWMGQLEVYNSDQNFSCR</sequence>
<feature type="region of interest" description="Disordered" evidence="1">
    <location>
        <begin position="571"/>
        <end position="603"/>
    </location>
</feature>
<feature type="region of interest" description="Disordered" evidence="1">
    <location>
        <begin position="206"/>
        <end position="226"/>
    </location>
</feature>
<proteinExistence type="predicted"/>
<accession>A0ABM5ERN5</accession>
<keyword evidence="2" id="KW-1185">Reference proteome</keyword>
<feature type="compositionally biased region" description="Polar residues" evidence="1">
    <location>
        <begin position="87"/>
        <end position="107"/>
    </location>
</feature>
<feature type="region of interest" description="Disordered" evidence="1">
    <location>
        <begin position="286"/>
        <end position="307"/>
    </location>
</feature>
<dbReference type="GeneID" id="110089909"/>
<evidence type="ECO:0000313" key="5">
    <source>
        <dbReference type="RefSeq" id="XP_072835819.1"/>
    </source>
</evidence>
<feature type="compositionally biased region" description="Basic and acidic residues" evidence="1">
    <location>
        <begin position="576"/>
        <end position="592"/>
    </location>
</feature>
<evidence type="ECO:0000313" key="4">
    <source>
        <dbReference type="RefSeq" id="XP_072835818.1"/>
    </source>
</evidence>
<dbReference type="PANTHER" id="PTHR22045:SF6">
    <property type="entry name" value="PROLINE AND SERINE-RICH PROTEIN 3"/>
    <property type="match status" value="1"/>
</dbReference>
<feature type="region of interest" description="Disordered" evidence="1">
    <location>
        <begin position="438"/>
        <end position="469"/>
    </location>
</feature>
<feature type="compositionally biased region" description="Basic and acidic residues" evidence="1">
    <location>
        <begin position="508"/>
        <end position="517"/>
    </location>
</feature>
<protein>
    <submittedName>
        <fullName evidence="3 4">Proline and serine-rich protein 3 isoform X1</fullName>
    </submittedName>
</protein>
<dbReference type="RefSeq" id="XP_072835818.1">
    <property type="nucleotide sequence ID" value="XM_072979717.1"/>
</dbReference>
<feature type="compositionally biased region" description="Polar residues" evidence="1">
    <location>
        <begin position="40"/>
        <end position="50"/>
    </location>
</feature>
<evidence type="ECO:0000313" key="3">
    <source>
        <dbReference type="RefSeq" id="XP_072835817.1"/>
    </source>
</evidence>
<feature type="compositionally biased region" description="Low complexity" evidence="1">
    <location>
        <begin position="240"/>
        <end position="258"/>
    </location>
</feature>